<dbReference type="KEGG" id="sch:Sphch_2722"/>
<evidence type="ECO:0000256" key="1">
    <source>
        <dbReference type="SAM" id="MobiDB-lite"/>
    </source>
</evidence>
<dbReference type="InterPro" id="IPR036086">
    <property type="entry name" value="ParB/Sulfiredoxin_sf"/>
</dbReference>
<dbReference type="Proteomes" id="UP000007150">
    <property type="component" value="Chromosome 1"/>
</dbReference>
<dbReference type="InterPro" id="IPR003115">
    <property type="entry name" value="ParB_N"/>
</dbReference>
<dbReference type="SUPFAM" id="SSF110849">
    <property type="entry name" value="ParB/Sulfiredoxin"/>
    <property type="match status" value="1"/>
</dbReference>
<gene>
    <name evidence="3" type="ORF">Sphch_2722</name>
</gene>
<dbReference type="SUPFAM" id="SSF109709">
    <property type="entry name" value="KorB DNA-binding domain-like"/>
    <property type="match status" value="1"/>
</dbReference>
<feature type="domain" description="ParB-like N-terminal" evidence="2">
    <location>
        <begin position="4"/>
        <end position="104"/>
    </location>
</feature>
<dbReference type="Gene3D" id="3.90.1530.30">
    <property type="match status" value="1"/>
</dbReference>
<keyword evidence="4" id="KW-1185">Reference proteome</keyword>
<organism evidence="3 4">
    <name type="scientific">Sphingobium chlorophenolicum L-1</name>
    <dbReference type="NCBI Taxonomy" id="690566"/>
    <lineage>
        <taxon>Bacteria</taxon>
        <taxon>Pseudomonadati</taxon>
        <taxon>Pseudomonadota</taxon>
        <taxon>Alphaproteobacteria</taxon>
        <taxon>Sphingomonadales</taxon>
        <taxon>Sphingomonadaceae</taxon>
        <taxon>Sphingobium</taxon>
    </lineage>
</organism>
<evidence type="ECO:0000313" key="3">
    <source>
        <dbReference type="EMBL" id="AEG50365.1"/>
    </source>
</evidence>
<dbReference type="RefSeq" id="WP_013848601.1">
    <property type="nucleotide sequence ID" value="NC_015593.1"/>
</dbReference>
<evidence type="ECO:0000259" key="2">
    <source>
        <dbReference type="SMART" id="SM00470"/>
    </source>
</evidence>
<dbReference type="Gene3D" id="1.10.10.2830">
    <property type="match status" value="1"/>
</dbReference>
<dbReference type="GO" id="GO:0007059">
    <property type="term" value="P:chromosome segregation"/>
    <property type="evidence" value="ECO:0007669"/>
    <property type="project" value="TreeGrafter"/>
</dbReference>
<evidence type="ECO:0000313" key="4">
    <source>
        <dbReference type="Proteomes" id="UP000007150"/>
    </source>
</evidence>
<dbReference type="PANTHER" id="PTHR33375:SF7">
    <property type="entry name" value="CHROMOSOME 2-PARTITIONING PROTEIN PARB-RELATED"/>
    <property type="match status" value="1"/>
</dbReference>
<dbReference type="InterPro" id="IPR050336">
    <property type="entry name" value="Chromosome_partition/occlusion"/>
</dbReference>
<dbReference type="STRING" id="690566.Sphch_2722"/>
<protein>
    <submittedName>
        <fullName evidence="3">ParB domain protein nuclease</fullName>
    </submittedName>
</protein>
<dbReference type="HOGENOM" id="CLU_034190_0_0_5"/>
<dbReference type="PANTHER" id="PTHR33375">
    <property type="entry name" value="CHROMOSOME-PARTITIONING PROTEIN PARB-RELATED"/>
    <property type="match status" value="1"/>
</dbReference>
<dbReference type="GO" id="GO:0005694">
    <property type="term" value="C:chromosome"/>
    <property type="evidence" value="ECO:0007669"/>
    <property type="project" value="TreeGrafter"/>
</dbReference>
<name>F6F0P3_SPHCR</name>
<feature type="region of interest" description="Disordered" evidence="1">
    <location>
        <begin position="321"/>
        <end position="341"/>
    </location>
</feature>
<dbReference type="EMBL" id="CP002798">
    <property type="protein sequence ID" value="AEG50365.1"/>
    <property type="molecule type" value="Genomic_DNA"/>
</dbReference>
<proteinExistence type="predicted"/>
<sequence length="601" mass="65315">MQLANIEIGKLFVSRTNMRHADKAPDVSDILPTIRARGVLVPLIVRPGESEDAPGLFGIVAGARRFHAAMLAARETGEAEPLPCAIMGPHDDAAALEASLIENIGRLDPDEVTQWETFTRLVQKEGRSVEQIGQTFGLTDLYVRRILALGNLLPRIRTLYRDGEINVASVRHLTLATKAQQKAWLALFDSPDEYVPTGAHLKSWLFDGAAISTAHAIFPLEDYKGRIVVDLFGEDGVFADADAFWRAQNEAIAARRDALLADGWTDVEIMEPGRYFHVWEHERTPKDKGGKIFISITHGGEVDIHEGYLSSREARKVRAQEAKAAQTGVGRQAAGDQRSETSSSLQTYIDLHRHAAVRAMLTDHPGVALRLMVAHAITGSRLWAIKAEKADCRNAAIAESVETSTAETLFDARRRAALALLDFSPEEPTVGGGNGKGEGTAAIFARLLALGDGDVLAILTVVMGETMEAGSAVVEATGTYLKVDLASLWTADDALFDLVRDRQVANAMLREVAGKKVADGNVAEKVKTQKAIIRDCLTGSNDRRQVDGWVPRWLRFPAASYTARPFASLAKWKQVEAHMKGLPAPLQVKGAPPDPQAIAAE</sequence>
<dbReference type="Pfam" id="PF02195">
    <property type="entry name" value="ParB_N"/>
    <property type="match status" value="1"/>
</dbReference>
<accession>F6F0P3</accession>
<dbReference type="SMART" id="SM00470">
    <property type="entry name" value="ParB"/>
    <property type="match status" value="1"/>
</dbReference>
<reference evidence="3 4" key="1">
    <citation type="submission" date="2011-05" db="EMBL/GenBank/DDBJ databases">
        <title>Complete sequence of chromosome 1 of Sphingobium chlorophenolicum L-1.</title>
        <authorList>
            <consortium name="US DOE Joint Genome Institute"/>
            <person name="Lucas S."/>
            <person name="Han J."/>
            <person name="Lapidus A."/>
            <person name="Cheng J.-F."/>
            <person name="Goodwin L."/>
            <person name="Pitluck S."/>
            <person name="Peters L."/>
            <person name="Daligault H."/>
            <person name="Han C."/>
            <person name="Tapia R."/>
            <person name="Land M."/>
            <person name="Hauser L."/>
            <person name="Kyrpides N."/>
            <person name="Ivanova N."/>
            <person name="Pagani I."/>
            <person name="Turner P."/>
            <person name="Copley S."/>
            <person name="Woyke T."/>
        </authorList>
    </citation>
    <scope>NUCLEOTIDE SEQUENCE [LARGE SCALE GENOMIC DNA]</scope>
    <source>
        <strain evidence="3 4">L-1</strain>
    </source>
</reference>
<dbReference type="AlphaFoldDB" id="F6F0P3"/>